<dbReference type="EMBL" id="LAZR01002552">
    <property type="protein sequence ID" value="KKN28542.1"/>
    <property type="molecule type" value="Genomic_DNA"/>
</dbReference>
<reference evidence="1" key="1">
    <citation type="journal article" date="2015" name="Nature">
        <title>Complex archaea that bridge the gap between prokaryotes and eukaryotes.</title>
        <authorList>
            <person name="Spang A."/>
            <person name="Saw J.H."/>
            <person name="Jorgensen S.L."/>
            <person name="Zaremba-Niedzwiedzka K."/>
            <person name="Martijn J."/>
            <person name="Lind A.E."/>
            <person name="van Eijk R."/>
            <person name="Schleper C."/>
            <person name="Guy L."/>
            <person name="Ettema T.J."/>
        </authorList>
    </citation>
    <scope>NUCLEOTIDE SEQUENCE</scope>
</reference>
<dbReference type="SUPFAM" id="SSF52540">
    <property type="entry name" value="P-loop containing nucleoside triphosphate hydrolases"/>
    <property type="match status" value="1"/>
</dbReference>
<gene>
    <name evidence="1" type="ORF">LCGC14_0853090</name>
</gene>
<accession>A0A0F9PUW1</accession>
<organism evidence="1">
    <name type="scientific">marine sediment metagenome</name>
    <dbReference type="NCBI Taxonomy" id="412755"/>
    <lineage>
        <taxon>unclassified sequences</taxon>
        <taxon>metagenomes</taxon>
        <taxon>ecological metagenomes</taxon>
    </lineage>
</organism>
<proteinExistence type="predicted"/>
<dbReference type="InterPro" id="IPR036390">
    <property type="entry name" value="WH_DNA-bd_sf"/>
</dbReference>
<dbReference type="Gene3D" id="3.40.50.300">
    <property type="entry name" value="P-loop containing nucleotide triphosphate hydrolases"/>
    <property type="match status" value="1"/>
</dbReference>
<dbReference type="Gene3D" id="1.10.10.10">
    <property type="entry name" value="Winged helix-like DNA-binding domain superfamily/Winged helix DNA-binding domain"/>
    <property type="match status" value="1"/>
</dbReference>
<name>A0A0F9PUW1_9ZZZZ</name>
<dbReference type="InterPro" id="IPR027417">
    <property type="entry name" value="P-loop_NTPase"/>
</dbReference>
<dbReference type="Pfam" id="PF13481">
    <property type="entry name" value="AAA_25"/>
    <property type="match status" value="1"/>
</dbReference>
<dbReference type="AlphaFoldDB" id="A0A0F9PUW1"/>
<dbReference type="SUPFAM" id="SSF46785">
    <property type="entry name" value="Winged helix' DNA-binding domain"/>
    <property type="match status" value="1"/>
</dbReference>
<comment type="caution">
    <text evidence="1">The sequence shown here is derived from an EMBL/GenBank/DDBJ whole genome shotgun (WGS) entry which is preliminary data.</text>
</comment>
<evidence type="ECO:0000313" key="1">
    <source>
        <dbReference type="EMBL" id="KKN28542.1"/>
    </source>
</evidence>
<protein>
    <submittedName>
        <fullName evidence="1">Uncharacterized protein</fullName>
    </submittedName>
</protein>
<sequence>MSLPDIKEALNEYEFKWKAEQVTIQATLLKEHSDGRVTGDITITTQAKEYHPHIHQSQFNFSAGRTRETLAKTLHSRVPDLISLKQWEDIIEQLCVKIVAMIREGEPALELAIDDTKNIPPEYLLEPILLKGLPTIIYGEKGANKSTLSILFSICMLLPWKDNPLGLVCPTRSIKSLILDWEQDKEIVQYQAKCLKDGMNLPYFDVYYRHCARPLANDLPQIARNISKVGAEVIIIDSLGAACGGELNKPGPALDFFAALRELRIASIILAQTSKDTESKKKTVFGSTYFTYYARSVFELVKADEIDKTSSDIALFNREANYSARHDPIGFHLTYNGTGIMVQRQDVNIGQFIKRHSTQQAIYEVLKRGAMKPKEIAKETGENENAVRVALSRMKAAGKIVMTDQGYGLLSKDIMQ</sequence>
<dbReference type="InterPro" id="IPR036388">
    <property type="entry name" value="WH-like_DNA-bd_sf"/>
</dbReference>